<organism evidence="2 3">
    <name type="scientific">Malus baccata</name>
    <name type="common">Siberian crab apple</name>
    <name type="synonym">Pyrus baccata</name>
    <dbReference type="NCBI Taxonomy" id="106549"/>
    <lineage>
        <taxon>Eukaryota</taxon>
        <taxon>Viridiplantae</taxon>
        <taxon>Streptophyta</taxon>
        <taxon>Embryophyta</taxon>
        <taxon>Tracheophyta</taxon>
        <taxon>Spermatophyta</taxon>
        <taxon>Magnoliopsida</taxon>
        <taxon>eudicotyledons</taxon>
        <taxon>Gunneridae</taxon>
        <taxon>Pentapetalae</taxon>
        <taxon>rosids</taxon>
        <taxon>fabids</taxon>
        <taxon>Rosales</taxon>
        <taxon>Rosaceae</taxon>
        <taxon>Amygdaloideae</taxon>
        <taxon>Maleae</taxon>
        <taxon>Malus</taxon>
    </lineage>
</organism>
<evidence type="ECO:0000256" key="1">
    <source>
        <dbReference type="SAM" id="Phobius"/>
    </source>
</evidence>
<keyword evidence="1" id="KW-1133">Transmembrane helix</keyword>
<feature type="transmembrane region" description="Helical" evidence="1">
    <location>
        <begin position="60"/>
        <end position="80"/>
    </location>
</feature>
<name>A0A540NKC8_MALBA</name>
<evidence type="ECO:0000313" key="2">
    <source>
        <dbReference type="EMBL" id="TQE11488.1"/>
    </source>
</evidence>
<feature type="transmembrane region" description="Helical" evidence="1">
    <location>
        <begin position="21"/>
        <end position="40"/>
    </location>
</feature>
<comment type="caution">
    <text evidence="2">The sequence shown here is derived from an EMBL/GenBank/DDBJ whole genome shotgun (WGS) entry which is preliminary data.</text>
</comment>
<protein>
    <submittedName>
        <fullName evidence="2">Uncharacterized protein</fullName>
    </submittedName>
</protein>
<proteinExistence type="predicted"/>
<keyword evidence="1" id="KW-0472">Membrane</keyword>
<accession>A0A540NKC8</accession>
<evidence type="ECO:0000313" key="3">
    <source>
        <dbReference type="Proteomes" id="UP000315295"/>
    </source>
</evidence>
<gene>
    <name evidence="2" type="ORF">C1H46_002863</name>
</gene>
<dbReference type="EMBL" id="VIEB01000029">
    <property type="protein sequence ID" value="TQE11488.1"/>
    <property type="molecule type" value="Genomic_DNA"/>
</dbReference>
<reference evidence="2 3" key="1">
    <citation type="journal article" date="2019" name="G3 (Bethesda)">
        <title>Sequencing of a Wild Apple (Malus baccata) Genome Unravels the Differences Between Cultivated and Wild Apple Species Regarding Disease Resistance and Cold Tolerance.</title>
        <authorList>
            <person name="Chen X."/>
        </authorList>
    </citation>
    <scope>NUCLEOTIDE SEQUENCE [LARGE SCALE GENOMIC DNA]</scope>
    <source>
        <strain evidence="3">cv. Shandingzi</strain>
        <tissue evidence="2">Leaves</tissue>
    </source>
</reference>
<dbReference type="AlphaFoldDB" id="A0A540NKC8"/>
<sequence length="134" mass="14562">MALIPFGERWNNPPSTSGVNVALSLGILSFAAISVALIPVKERWSNTPSTGDVDGALPLGFLAMFQGIIPLIWGLLLKLFQNFESTLQPLTPVTAIHSRFGGSHLNTSLLLYLCFPPIEGNDMFSPYQGLDLFE</sequence>
<dbReference type="Proteomes" id="UP000315295">
    <property type="component" value="Unassembled WGS sequence"/>
</dbReference>
<keyword evidence="1" id="KW-0812">Transmembrane</keyword>
<keyword evidence="3" id="KW-1185">Reference proteome</keyword>